<dbReference type="RefSeq" id="WP_131756481.1">
    <property type="nucleotide sequence ID" value="NZ_CAACUY010000017.1"/>
</dbReference>
<evidence type="ECO:0000313" key="2">
    <source>
        <dbReference type="Proteomes" id="UP001597063"/>
    </source>
</evidence>
<sequence length="236" mass="24765">MRGLLAGVLGVAAVALTMGGCSAVGERTSGAPSSSSASALERLERALVMPRATGKPDPVRYGVASGPFNDVIDQFLTGQRKPDVCLWSRTASGQFEAVTTGPVTTPAALGVWTDSARSVLVSETIVAVPDATASKLIAQSIAPRCRDRSLRLDGRAARLRMESDNVRTTDGRTERLTDYLLTTHAGTQPQQQVLIRVKGHVVFLALSPGGRLPGPDTYAALVTEAGTRAMTVLGRP</sequence>
<proteinExistence type="predicted"/>
<protein>
    <recommendedName>
        <fullName evidence="3">Sensor domain-containing protein</fullName>
    </recommendedName>
</protein>
<gene>
    <name evidence="1" type="ORF">ACFQZM_34455</name>
</gene>
<comment type="caution">
    <text evidence="1">The sequence shown here is derived from an EMBL/GenBank/DDBJ whole genome shotgun (WGS) entry which is preliminary data.</text>
</comment>
<dbReference type="Proteomes" id="UP001597063">
    <property type="component" value="Unassembled WGS sequence"/>
</dbReference>
<dbReference type="EMBL" id="JBHTGP010000018">
    <property type="protein sequence ID" value="MFD0689633.1"/>
    <property type="molecule type" value="Genomic_DNA"/>
</dbReference>
<evidence type="ECO:0000313" key="1">
    <source>
        <dbReference type="EMBL" id="MFD0689633.1"/>
    </source>
</evidence>
<dbReference type="PROSITE" id="PS51257">
    <property type="entry name" value="PROKAR_LIPOPROTEIN"/>
    <property type="match status" value="1"/>
</dbReference>
<name>A0ABW2XVT9_9ACTN</name>
<organism evidence="1 2">
    <name type="scientific">Actinomadura fibrosa</name>
    <dbReference type="NCBI Taxonomy" id="111802"/>
    <lineage>
        <taxon>Bacteria</taxon>
        <taxon>Bacillati</taxon>
        <taxon>Actinomycetota</taxon>
        <taxon>Actinomycetes</taxon>
        <taxon>Streptosporangiales</taxon>
        <taxon>Thermomonosporaceae</taxon>
        <taxon>Actinomadura</taxon>
    </lineage>
</organism>
<keyword evidence="2" id="KW-1185">Reference proteome</keyword>
<reference evidence="2" key="1">
    <citation type="journal article" date="2019" name="Int. J. Syst. Evol. Microbiol.">
        <title>The Global Catalogue of Microorganisms (GCM) 10K type strain sequencing project: providing services to taxonomists for standard genome sequencing and annotation.</title>
        <authorList>
            <consortium name="The Broad Institute Genomics Platform"/>
            <consortium name="The Broad Institute Genome Sequencing Center for Infectious Disease"/>
            <person name="Wu L."/>
            <person name="Ma J."/>
        </authorList>
    </citation>
    <scope>NUCLEOTIDE SEQUENCE [LARGE SCALE GENOMIC DNA]</scope>
    <source>
        <strain evidence="2">JCM 9371</strain>
    </source>
</reference>
<evidence type="ECO:0008006" key="3">
    <source>
        <dbReference type="Google" id="ProtNLM"/>
    </source>
</evidence>
<accession>A0ABW2XVT9</accession>